<organism evidence="2 3">
    <name type="scientific">Trifolium medium</name>
    <dbReference type="NCBI Taxonomy" id="97028"/>
    <lineage>
        <taxon>Eukaryota</taxon>
        <taxon>Viridiplantae</taxon>
        <taxon>Streptophyta</taxon>
        <taxon>Embryophyta</taxon>
        <taxon>Tracheophyta</taxon>
        <taxon>Spermatophyta</taxon>
        <taxon>Magnoliopsida</taxon>
        <taxon>eudicotyledons</taxon>
        <taxon>Gunneridae</taxon>
        <taxon>Pentapetalae</taxon>
        <taxon>rosids</taxon>
        <taxon>fabids</taxon>
        <taxon>Fabales</taxon>
        <taxon>Fabaceae</taxon>
        <taxon>Papilionoideae</taxon>
        <taxon>50 kb inversion clade</taxon>
        <taxon>NPAAA clade</taxon>
        <taxon>Hologalegina</taxon>
        <taxon>IRL clade</taxon>
        <taxon>Trifolieae</taxon>
        <taxon>Trifolium</taxon>
    </lineage>
</organism>
<protein>
    <submittedName>
        <fullName evidence="2">RALF</fullName>
    </submittedName>
</protein>
<dbReference type="AlphaFoldDB" id="A0A392LY04"/>
<keyword evidence="3" id="KW-1185">Reference proteome</keyword>
<keyword evidence="1" id="KW-0732">Signal</keyword>
<gene>
    <name evidence="2" type="ORF">A2U01_0000591</name>
</gene>
<dbReference type="Proteomes" id="UP000265520">
    <property type="component" value="Unassembled WGS sequence"/>
</dbReference>
<evidence type="ECO:0000313" key="2">
    <source>
        <dbReference type="EMBL" id="MCH79833.1"/>
    </source>
</evidence>
<proteinExistence type="predicted"/>
<accession>A0A392LY04</accession>
<dbReference type="EMBL" id="LXQA010000404">
    <property type="protein sequence ID" value="MCH79833.1"/>
    <property type="molecule type" value="Genomic_DNA"/>
</dbReference>
<sequence>MKGTLISLVLTSLLVTSLFQPHQHILAASENNTDEVTNGCIGLQCRFAISDEADLFMDQLTVGPSRMLLSSPANTITFPTVQSRNVANLLAFATALYRNCGVIFNHVQGSIVTPLETA</sequence>
<comment type="caution">
    <text evidence="2">The sequence shown here is derived from an EMBL/GenBank/DDBJ whole genome shotgun (WGS) entry which is preliminary data.</text>
</comment>
<feature type="chain" id="PRO_5017329538" evidence="1">
    <location>
        <begin position="20"/>
        <end position="118"/>
    </location>
</feature>
<reference evidence="2 3" key="1">
    <citation type="journal article" date="2018" name="Front. Plant Sci.">
        <title>Red Clover (Trifolium pratense) and Zigzag Clover (T. medium) - A Picture of Genomic Similarities and Differences.</title>
        <authorList>
            <person name="Dluhosova J."/>
            <person name="Istvanek J."/>
            <person name="Nedelnik J."/>
            <person name="Repkova J."/>
        </authorList>
    </citation>
    <scope>NUCLEOTIDE SEQUENCE [LARGE SCALE GENOMIC DNA]</scope>
    <source>
        <strain evidence="3">cv. 10/8</strain>
        <tissue evidence="2">Leaf</tissue>
    </source>
</reference>
<evidence type="ECO:0000256" key="1">
    <source>
        <dbReference type="SAM" id="SignalP"/>
    </source>
</evidence>
<feature type="signal peptide" evidence="1">
    <location>
        <begin position="1"/>
        <end position="19"/>
    </location>
</feature>
<name>A0A392LY04_9FABA</name>
<evidence type="ECO:0000313" key="3">
    <source>
        <dbReference type="Proteomes" id="UP000265520"/>
    </source>
</evidence>